<dbReference type="InterPro" id="IPR005674">
    <property type="entry name" value="CocE/Ser_esterase"/>
</dbReference>
<dbReference type="InterPro" id="IPR008979">
    <property type="entry name" value="Galactose-bd-like_sf"/>
</dbReference>
<gene>
    <name evidence="4" type="ORF">D5S18_22445</name>
</gene>
<name>A0A3A4KRR7_9NOCA</name>
<proteinExistence type="predicted"/>
<evidence type="ECO:0000259" key="3">
    <source>
        <dbReference type="SMART" id="SM00939"/>
    </source>
</evidence>
<feature type="chain" id="PRO_5038377953" evidence="2">
    <location>
        <begin position="32"/>
        <end position="603"/>
    </location>
</feature>
<evidence type="ECO:0000256" key="2">
    <source>
        <dbReference type="SAM" id="SignalP"/>
    </source>
</evidence>
<feature type="domain" description="Xaa-Pro dipeptidyl-peptidase C-terminal" evidence="3">
    <location>
        <begin position="313"/>
        <end position="563"/>
    </location>
</feature>
<keyword evidence="2" id="KW-0732">Signal</keyword>
<dbReference type="SUPFAM" id="SSF53474">
    <property type="entry name" value="alpha/beta-Hydrolases"/>
    <property type="match status" value="1"/>
</dbReference>
<evidence type="ECO:0000313" key="5">
    <source>
        <dbReference type="Proteomes" id="UP000266677"/>
    </source>
</evidence>
<reference evidence="4 5" key="1">
    <citation type="submission" date="2018-09" db="EMBL/GenBank/DDBJ databases">
        <title>YIM PH21274 draft genome.</title>
        <authorList>
            <person name="Miao C."/>
        </authorList>
    </citation>
    <scope>NUCLEOTIDE SEQUENCE [LARGE SCALE GENOMIC DNA]</scope>
    <source>
        <strain evidence="4 5">YIM PH 21724</strain>
    </source>
</reference>
<dbReference type="Pfam" id="PF02129">
    <property type="entry name" value="Peptidase_S15"/>
    <property type="match status" value="1"/>
</dbReference>
<dbReference type="Gene3D" id="2.60.120.260">
    <property type="entry name" value="Galactose-binding domain-like"/>
    <property type="match status" value="1"/>
</dbReference>
<dbReference type="InterPro" id="IPR000383">
    <property type="entry name" value="Xaa-Pro-like_dom"/>
</dbReference>
<dbReference type="OrthoDB" id="5240615at2"/>
<protein>
    <submittedName>
        <fullName evidence="4">CocE/NonD family hydrolase</fullName>
    </submittedName>
</protein>
<dbReference type="InterPro" id="IPR013736">
    <property type="entry name" value="Xaa-Pro_dipept_C"/>
</dbReference>
<feature type="signal peptide" evidence="2">
    <location>
        <begin position="1"/>
        <end position="31"/>
    </location>
</feature>
<sequence length="603" mass="65683">MEAMTVQPRKPRRLRAVSIAAALAMALAACGGPAKDEPVRKWGYLTLPTGEQMRYSVTLPKASGTFPVLIEYDGYSAGTEPSIGAPWVEEGYAVVGLNVPGTGCSTGADRVFDESVGAAGAFGVEWAAGQPWSNGNVGMVGYSYAGYDQLWTAAQHPKGLRAITPNKNVTDPYRDVGYPGGIPNIGFPHNWWAEFPKIWRGAADRAKELDDDTRCAATVADNIAKAQKPEGDFGAQMSAHPFYDPFWAEHSAVLRTGKIEIPVLSTQSWQDEQVGPRTGYYEETLAPERTWLIGSNGDHHTDMTAADIRDTMKRFLARYVKGEDNGFEREPHVRVLQELRNGGDKENPVAKPTSIAEYPALPVPVKPMRLWLNRAGELTDHPAESNGGALDYRYPRPGSVVNNPLAEGWAPDTAPDGRLTFTTAVLPQALNFYGAGSADLWLSSTAPDTDIQVTLSEVRPDGQEMFVQRGWLRASQRRLDPTHTTELRPWNEFTEQAAEPLTPGTPTQLRVEIPKFAHTFRPGSSVRLTVDTPAQTGFWQFGNLKGEATNTILLDSAHPSSIVLGYHPAPHAEALPSCTTTMRQPCRPNTVPVPPGRGPNPPA</sequence>
<dbReference type="InterPro" id="IPR029058">
    <property type="entry name" value="AB_hydrolase_fold"/>
</dbReference>
<dbReference type="SMART" id="SM00939">
    <property type="entry name" value="PepX_C"/>
    <property type="match status" value="1"/>
</dbReference>
<dbReference type="NCBIfam" id="TIGR00976">
    <property type="entry name" value="CocE_NonD"/>
    <property type="match status" value="1"/>
</dbReference>
<dbReference type="Proteomes" id="UP000266677">
    <property type="component" value="Unassembled WGS sequence"/>
</dbReference>
<organism evidence="4 5">
    <name type="scientific">Nocardia panacis</name>
    <dbReference type="NCBI Taxonomy" id="2340916"/>
    <lineage>
        <taxon>Bacteria</taxon>
        <taxon>Bacillati</taxon>
        <taxon>Actinomycetota</taxon>
        <taxon>Actinomycetes</taxon>
        <taxon>Mycobacteriales</taxon>
        <taxon>Nocardiaceae</taxon>
        <taxon>Nocardia</taxon>
    </lineage>
</organism>
<evidence type="ECO:0000256" key="1">
    <source>
        <dbReference type="ARBA" id="ARBA00022801"/>
    </source>
</evidence>
<dbReference type="GO" id="GO:0008239">
    <property type="term" value="F:dipeptidyl-peptidase activity"/>
    <property type="evidence" value="ECO:0007669"/>
    <property type="project" value="InterPro"/>
</dbReference>
<keyword evidence="1 4" id="KW-0378">Hydrolase</keyword>
<keyword evidence="5" id="KW-1185">Reference proteome</keyword>
<dbReference type="Pfam" id="PF08530">
    <property type="entry name" value="PepX_C"/>
    <property type="match status" value="1"/>
</dbReference>
<comment type="caution">
    <text evidence="4">The sequence shown here is derived from an EMBL/GenBank/DDBJ whole genome shotgun (WGS) entry which is preliminary data.</text>
</comment>
<dbReference type="AlphaFoldDB" id="A0A3A4KRR7"/>
<dbReference type="EMBL" id="QZFU01000028">
    <property type="protein sequence ID" value="RJO72572.1"/>
    <property type="molecule type" value="Genomic_DNA"/>
</dbReference>
<dbReference type="Gene3D" id="3.40.50.1820">
    <property type="entry name" value="alpha/beta hydrolase"/>
    <property type="match status" value="1"/>
</dbReference>
<accession>A0A3A4KRR7</accession>
<dbReference type="SUPFAM" id="SSF49785">
    <property type="entry name" value="Galactose-binding domain-like"/>
    <property type="match status" value="1"/>
</dbReference>
<evidence type="ECO:0000313" key="4">
    <source>
        <dbReference type="EMBL" id="RJO72572.1"/>
    </source>
</evidence>